<evidence type="ECO:0000313" key="8">
    <source>
        <dbReference type="EMBL" id="KRX08888.1"/>
    </source>
</evidence>
<dbReference type="InterPro" id="IPR036249">
    <property type="entry name" value="Thioredoxin-like_sf"/>
</dbReference>
<dbReference type="SFLD" id="SFLDS00019">
    <property type="entry name" value="Glutathione_Transferase_(cytos"/>
    <property type="match status" value="1"/>
</dbReference>
<dbReference type="InterPro" id="IPR040079">
    <property type="entry name" value="Glutathione_S-Trfase"/>
</dbReference>
<protein>
    <recommendedName>
        <fullName evidence="3">glutathione transferase</fullName>
        <ecNumber evidence="3">2.5.1.18</ecNumber>
    </recommendedName>
</protein>
<dbReference type="InterPro" id="IPR036282">
    <property type="entry name" value="Glutathione-S-Trfase_C_sf"/>
</dbReference>
<dbReference type="InterPro" id="IPR050213">
    <property type="entry name" value="GST_superfamily"/>
</dbReference>
<dbReference type="InterPro" id="IPR004045">
    <property type="entry name" value="Glutathione_S-Trfase_N"/>
</dbReference>
<name>A0A0V0R3V3_PSEPJ</name>
<evidence type="ECO:0000313" key="9">
    <source>
        <dbReference type="Proteomes" id="UP000054937"/>
    </source>
</evidence>
<evidence type="ECO:0000256" key="2">
    <source>
        <dbReference type="ARBA" id="ARBA00005861"/>
    </source>
</evidence>
<dbReference type="GO" id="GO:0004364">
    <property type="term" value="F:glutathione transferase activity"/>
    <property type="evidence" value="ECO:0007669"/>
    <property type="project" value="UniProtKB-EC"/>
</dbReference>
<dbReference type="Gene3D" id="1.20.1050.10">
    <property type="match status" value="1"/>
</dbReference>
<comment type="caution">
    <text evidence="8">The sequence shown here is derived from an EMBL/GenBank/DDBJ whole genome shotgun (WGS) entry which is preliminary data.</text>
</comment>
<dbReference type="SUPFAM" id="SSF52833">
    <property type="entry name" value="Thioredoxin-like"/>
    <property type="match status" value="1"/>
</dbReference>
<evidence type="ECO:0000259" key="6">
    <source>
        <dbReference type="PROSITE" id="PS50404"/>
    </source>
</evidence>
<comment type="similarity">
    <text evidence="2">Belongs to the GST superfamily. Mu family.</text>
</comment>
<keyword evidence="4" id="KW-0808">Transferase</keyword>
<dbReference type="EC" id="2.5.1.18" evidence="3"/>
<feature type="domain" description="GST N-terminal" evidence="6">
    <location>
        <begin position="6"/>
        <end position="90"/>
    </location>
</feature>
<dbReference type="Pfam" id="PF14497">
    <property type="entry name" value="GST_C_3"/>
    <property type="match status" value="1"/>
</dbReference>
<dbReference type="PROSITE" id="PS50405">
    <property type="entry name" value="GST_CTER"/>
    <property type="match status" value="1"/>
</dbReference>
<accession>A0A0V0R3V3</accession>
<evidence type="ECO:0000256" key="5">
    <source>
        <dbReference type="ARBA" id="ARBA00047960"/>
    </source>
</evidence>
<dbReference type="InParanoid" id="A0A0V0R3V3"/>
<dbReference type="SUPFAM" id="SSF47616">
    <property type="entry name" value="GST C-terminal domain-like"/>
    <property type="match status" value="1"/>
</dbReference>
<dbReference type="EMBL" id="LDAU01000057">
    <property type="protein sequence ID" value="KRX08888.1"/>
    <property type="molecule type" value="Genomic_DNA"/>
</dbReference>
<sequence length="242" mass="29135">MGENINKFTFGYWQTRGRGHPIRMLLNYLEVDYTEKTYTFEQKQEWFEKDKQELNMDYPNLPYIIDNDGYKLSESVAILNYIPERFGRKDMLGKTLQDRGTVQQLLGLTSDFRTIVRNIYFKENWKDILESELEKPRQQLKIFDKILSKQKWLVGDYLTIVDFFFYEYFLCYKNLVQQDGDLYKNIDRFIEDFSKIPQINKFMKSSTNQNAPGFFPKSKTFIDSIQYHQQLCQKFLSGQYDI</sequence>
<dbReference type="OMA" id="NEAMDFR"/>
<dbReference type="PANTHER" id="PTHR11571">
    <property type="entry name" value="GLUTATHIONE S-TRANSFERASE"/>
    <property type="match status" value="1"/>
</dbReference>
<dbReference type="Pfam" id="PF02798">
    <property type="entry name" value="GST_N"/>
    <property type="match status" value="1"/>
</dbReference>
<proteinExistence type="inferred from homology"/>
<feature type="domain" description="GST C-terminal" evidence="7">
    <location>
        <begin position="95"/>
        <end position="214"/>
    </location>
</feature>
<evidence type="ECO:0000256" key="3">
    <source>
        <dbReference type="ARBA" id="ARBA00012452"/>
    </source>
</evidence>
<reference evidence="8 9" key="1">
    <citation type="journal article" date="2015" name="Sci. Rep.">
        <title>Genome of the facultative scuticociliatosis pathogen Pseudocohnilembus persalinus provides insight into its virulence through horizontal gene transfer.</title>
        <authorList>
            <person name="Xiong J."/>
            <person name="Wang G."/>
            <person name="Cheng J."/>
            <person name="Tian M."/>
            <person name="Pan X."/>
            <person name="Warren A."/>
            <person name="Jiang C."/>
            <person name="Yuan D."/>
            <person name="Miao W."/>
        </authorList>
    </citation>
    <scope>NUCLEOTIDE SEQUENCE [LARGE SCALE GENOMIC DNA]</scope>
    <source>
        <strain evidence="8">36N120E</strain>
    </source>
</reference>
<dbReference type="InterPro" id="IPR010987">
    <property type="entry name" value="Glutathione-S-Trfase_C-like"/>
</dbReference>
<evidence type="ECO:0000256" key="4">
    <source>
        <dbReference type="ARBA" id="ARBA00022679"/>
    </source>
</evidence>
<dbReference type="OrthoDB" id="410118at2759"/>
<dbReference type="InterPro" id="IPR004046">
    <property type="entry name" value="GST_C"/>
</dbReference>
<gene>
    <name evidence="8" type="ORF">PPERSA_08992</name>
</gene>
<evidence type="ECO:0000259" key="7">
    <source>
        <dbReference type="PROSITE" id="PS50405"/>
    </source>
</evidence>
<comment type="catalytic activity">
    <reaction evidence="5">
        <text>RX + glutathione = an S-substituted glutathione + a halide anion + H(+)</text>
        <dbReference type="Rhea" id="RHEA:16437"/>
        <dbReference type="ChEBI" id="CHEBI:15378"/>
        <dbReference type="ChEBI" id="CHEBI:16042"/>
        <dbReference type="ChEBI" id="CHEBI:17792"/>
        <dbReference type="ChEBI" id="CHEBI:57925"/>
        <dbReference type="ChEBI" id="CHEBI:90779"/>
        <dbReference type="EC" id="2.5.1.18"/>
    </reaction>
</comment>
<keyword evidence="9" id="KW-1185">Reference proteome</keyword>
<dbReference type="AlphaFoldDB" id="A0A0V0R3V3"/>
<dbReference type="PANTHER" id="PTHR11571:SF222">
    <property type="entry name" value="GLUTATHIONE TRANSFERASE"/>
    <property type="match status" value="1"/>
</dbReference>
<evidence type="ECO:0000256" key="1">
    <source>
        <dbReference type="ARBA" id="ARBA00003701"/>
    </source>
</evidence>
<dbReference type="GO" id="GO:0006749">
    <property type="term" value="P:glutathione metabolic process"/>
    <property type="evidence" value="ECO:0007669"/>
    <property type="project" value="TreeGrafter"/>
</dbReference>
<dbReference type="PROSITE" id="PS50404">
    <property type="entry name" value="GST_NTER"/>
    <property type="match status" value="1"/>
</dbReference>
<organism evidence="8 9">
    <name type="scientific">Pseudocohnilembus persalinus</name>
    <name type="common">Ciliate</name>
    <dbReference type="NCBI Taxonomy" id="266149"/>
    <lineage>
        <taxon>Eukaryota</taxon>
        <taxon>Sar</taxon>
        <taxon>Alveolata</taxon>
        <taxon>Ciliophora</taxon>
        <taxon>Intramacronucleata</taxon>
        <taxon>Oligohymenophorea</taxon>
        <taxon>Scuticociliatia</taxon>
        <taxon>Philasterida</taxon>
        <taxon>Pseudocohnilembidae</taxon>
        <taxon>Pseudocohnilembus</taxon>
    </lineage>
</organism>
<dbReference type="Gene3D" id="3.40.30.10">
    <property type="entry name" value="Glutaredoxin"/>
    <property type="match status" value="1"/>
</dbReference>
<dbReference type="Proteomes" id="UP000054937">
    <property type="component" value="Unassembled WGS sequence"/>
</dbReference>
<comment type="function">
    <text evidence="1">Conjugation of reduced glutathione to a wide number of exogenous and endogenous hydrophobic electrophiles.</text>
</comment>